<organism evidence="1 2">
    <name type="scientific">Pseudomonas plecoglossicida</name>
    <dbReference type="NCBI Taxonomy" id="70775"/>
    <lineage>
        <taxon>Bacteria</taxon>
        <taxon>Pseudomonadati</taxon>
        <taxon>Pseudomonadota</taxon>
        <taxon>Gammaproteobacteria</taxon>
        <taxon>Pseudomonadales</taxon>
        <taxon>Pseudomonadaceae</taxon>
        <taxon>Pseudomonas</taxon>
    </lineage>
</organism>
<reference evidence="1 2" key="1">
    <citation type="submission" date="2017-12" db="EMBL/GenBank/DDBJ databases">
        <title>Detection of the carbapenemase gene blaVIM-5 in members of the Pseudomonas putida group isolated from polluted Nigerian wetlands.</title>
        <authorList>
            <person name="Adelowo O."/>
            <person name="Vollmers J."/>
            <person name="Maeusezahl I."/>
            <person name="Kaster A.-K."/>
            <person name="Mueller J.A."/>
        </authorList>
    </citation>
    <scope>NUCLEOTIDE SEQUENCE [LARGE SCALE GENOMIC DNA]</scope>
    <source>
        <strain evidence="1 2">MR69</strain>
    </source>
</reference>
<dbReference type="Proteomes" id="UP000234744">
    <property type="component" value="Unassembled WGS sequence"/>
</dbReference>
<name>A0ABX4U1S9_PSEDL</name>
<proteinExistence type="predicted"/>
<evidence type="ECO:0000313" key="2">
    <source>
        <dbReference type="Proteomes" id="UP000234744"/>
    </source>
</evidence>
<dbReference type="RefSeq" id="WP_023100354.1">
    <property type="nucleotide sequence ID" value="NZ_PJCJ01000008.1"/>
</dbReference>
<keyword evidence="2" id="KW-1185">Reference proteome</keyword>
<dbReference type="CDD" id="cd06558">
    <property type="entry name" value="crotonase-like"/>
    <property type="match status" value="1"/>
</dbReference>
<evidence type="ECO:0000313" key="1">
    <source>
        <dbReference type="EMBL" id="PLV13618.1"/>
    </source>
</evidence>
<dbReference type="PANTHER" id="PTHR43612:SF3">
    <property type="entry name" value="TRIFUNCTIONAL ENZYME SUBUNIT ALPHA, MITOCHONDRIAL"/>
    <property type="match status" value="1"/>
</dbReference>
<dbReference type="EMBL" id="PJCJ01000008">
    <property type="protein sequence ID" value="PLV13618.1"/>
    <property type="molecule type" value="Genomic_DNA"/>
</dbReference>
<accession>A0ABX4U1S9</accession>
<dbReference type="SUPFAM" id="SSF52096">
    <property type="entry name" value="ClpP/crotonase"/>
    <property type="match status" value="1"/>
</dbReference>
<gene>
    <name evidence="1" type="ORF">CXG47_15180</name>
</gene>
<comment type="caution">
    <text evidence="1">The sequence shown here is derived from an EMBL/GenBank/DDBJ whole genome shotgun (WGS) entry which is preliminary data.</text>
</comment>
<dbReference type="Pfam" id="PF00378">
    <property type="entry name" value="ECH_1"/>
    <property type="match status" value="1"/>
</dbReference>
<evidence type="ECO:0008006" key="3">
    <source>
        <dbReference type="Google" id="ProtNLM"/>
    </source>
</evidence>
<dbReference type="InterPro" id="IPR029045">
    <property type="entry name" value="ClpP/crotonase-like_dom_sf"/>
</dbReference>
<dbReference type="InterPro" id="IPR050136">
    <property type="entry name" value="FA_oxidation_alpha_subunit"/>
</dbReference>
<protein>
    <recommendedName>
        <fullName evidence="3">3-hydroxyacyl-CoA dehydrogenase</fullName>
    </recommendedName>
</protein>
<dbReference type="Gene3D" id="3.90.226.10">
    <property type="entry name" value="2-enoyl-CoA Hydratase, Chain A, domain 1"/>
    <property type="match status" value="1"/>
</dbReference>
<dbReference type="InterPro" id="IPR013328">
    <property type="entry name" value="6PGD_dom2"/>
</dbReference>
<dbReference type="Gene3D" id="1.10.1040.10">
    <property type="entry name" value="N-(1-d-carboxylethyl)-l-norvaline Dehydrogenase, domain 2"/>
    <property type="match status" value="1"/>
</dbReference>
<dbReference type="InterPro" id="IPR001753">
    <property type="entry name" value="Enoyl-CoA_hydra/iso"/>
</dbReference>
<dbReference type="PANTHER" id="PTHR43612">
    <property type="entry name" value="TRIFUNCTIONAL ENZYME SUBUNIT ALPHA"/>
    <property type="match status" value="1"/>
</dbReference>
<sequence length="432" mass="46211">MNEIQTSLDADGILLARIDMPGRSMNVFSRALMDELDQLIGNAQADPSVRAVVLTSGKDSFLAGADLDMIRMFTERAQQDNHAQRVELCGHLGRVFRRLELSRKPFVAAINGLALGGGLEVCMACHGRIVADDPALQLGLPEIKLGLLPGAGGTQRLPRLIGAEKGLALLLSGKSVGAAEALSLGLVDGVVPAETLLQVARQRALALADSFQPAPWDVPGAGFDSGPYDFDQLDVADAICDRLQISAYQRQHYPAYQAIIECVVDGWSLPMSEACDREMDIFVDLIRDPVAGNMVRTLFLNRQRAAKAGLLAPDSPLQHGEKALIPRLTAVNAQAERLGCEEPDRLLASALAAVGIWGEGQLEAPELADVAAVAAGVSPAYSGGPFTYLRQQGQKSLRQRATALQAVDAQLFQVPEALGRFFTRQDEHAHGA</sequence>